<evidence type="ECO:0008006" key="5">
    <source>
        <dbReference type="Google" id="ProtNLM"/>
    </source>
</evidence>
<dbReference type="GO" id="GO:0008474">
    <property type="term" value="F:palmitoyl-(protein) hydrolase activity"/>
    <property type="evidence" value="ECO:0007669"/>
    <property type="project" value="TreeGrafter"/>
</dbReference>
<dbReference type="Proteomes" id="UP001295684">
    <property type="component" value="Unassembled WGS sequence"/>
</dbReference>
<keyword evidence="2" id="KW-0812">Transmembrane</keyword>
<dbReference type="AlphaFoldDB" id="A0AAD1XWV6"/>
<keyword evidence="2" id="KW-0472">Membrane</keyword>
<feature type="compositionally biased region" description="Basic and acidic residues" evidence="1">
    <location>
        <begin position="539"/>
        <end position="551"/>
    </location>
</feature>
<feature type="transmembrane region" description="Helical" evidence="2">
    <location>
        <begin position="42"/>
        <end position="59"/>
    </location>
</feature>
<keyword evidence="2" id="KW-1133">Transmembrane helix</keyword>
<sequence length="894" mass="103952">MGLIKDTASFVKENWKVLLLFGTLLVAFFGIVYLVMALMAFVITWYGSFLVMFVIFFFVSRKIAKVMVFPGHCSFFKRSVEFAQCKKMCSQVIGQVLEQRYSLDVMTYTLIDFERITDLIDVNYNTCEMIKSIEYTLSRQRELGTITDDQESLQEKIEILKGSFKSINVFIGDQRMNLWDLGEYYDSRDEKFLNKQFKFESIDIVKRCVRTCTDFCGSFQELVPFSDDGDPAPVPYIGKGRAFLSNTTFGCIDQLRVEMENMLKGVNITLDSEDGKKIDCMFIPGISQNPEHEGNEEYSLPTMIYCNPNAMLYEYLQYDDEWVDFYRNLGINLFVWNYRGFGRSTGSPTPAKMYEDAEMIVEYLRNERGINQKIGAHGQSLGGPVAAYLGRNCNIDFLFVDRSFSEIDVVVETSYGKFLKHCLNLLSLYSWKFEASKNFIYSNTYKVISCDPQDEVIPDRASLKNGVSREIIYAEATRKENKISIGPKKRRQAKGVDMNDYSHIINKEEAKGFFDSIKYLYKIILRFASSDTKKRRKLEQKEVSEENKDNHFVPSGYESNTKLHELSPDSDHSAANINYRSSVLTTDRSLAENDPLDDKEEYNETFNESGVLNITDTFEIDPNERSNEDKQLEREIRKERKKQIKREQFSAFDDRRDPTDYDVLNRFLLCVHKYLDKLDSAGRTFRQIFGLEEKYQFEAFRYFIINLEVYGSFVPLSDRLHDPQVTRISSYLKISKVRKGLEALVNEFEETDGKVFKDVWLKTRMINYNFNKIEAFLARKHSQSSHKKVDDKKSFFIDYDIEHHPPEEEKKESPYDFESTFGDGTKNSTPRSGLSVVDDDEDEYHYVKTLFKDFTEPDVMRSGYLIPLTTKHGGMFSKKESSLLETHLRQSGFI</sequence>
<feature type="transmembrane region" description="Helical" evidence="2">
    <location>
        <begin position="17"/>
        <end position="36"/>
    </location>
</feature>
<dbReference type="Gene3D" id="3.40.50.1820">
    <property type="entry name" value="alpha/beta hydrolase"/>
    <property type="match status" value="1"/>
</dbReference>
<dbReference type="InterPro" id="IPR008536">
    <property type="entry name" value="DUF818"/>
</dbReference>
<evidence type="ECO:0000313" key="4">
    <source>
        <dbReference type="Proteomes" id="UP001295684"/>
    </source>
</evidence>
<accession>A0AAD1XWV6</accession>
<comment type="caution">
    <text evidence="3">The sequence shown here is derived from an EMBL/GenBank/DDBJ whole genome shotgun (WGS) entry which is preliminary data.</text>
</comment>
<evidence type="ECO:0000256" key="1">
    <source>
        <dbReference type="SAM" id="MobiDB-lite"/>
    </source>
</evidence>
<dbReference type="Pfam" id="PF05677">
    <property type="entry name" value="DUF818"/>
    <property type="match status" value="1"/>
</dbReference>
<dbReference type="PANTHER" id="PTHR12277">
    <property type="entry name" value="ALPHA/BETA HYDROLASE DOMAIN-CONTAINING PROTEIN"/>
    <property type="match status" value="1"/>
</dbReference>
<proteinExistence type="predicted"/>
<dbReference type="EMBL" id="CAMPGE010022525">
    <property type="protein sequence ID" value="CAI2380565.1"/>
    <property type="molecule type" value="Genomic_DNA"/>
</dbReference>
<feature type="compositionally biased region" description="Basic and acidic residues" evidence="1">
    <location>
        <begin position="561"/>
        <end position="572"/>
    </location>
</feature>
<reference evidence="3" key="1">
    <citation type="submission" date="2023-07" db="EMBL/GenBank/DDBJ databases">
        <authorList>
            <consortium name="AG Swart"/>
            <person name="Singh M."/>
            <person name="Singh A."/>
            <person name="Seah K."/>
            <person name="Emmerich C."/>
        </authorList>
    </citation>
    <scope>NUCLEOTIDE SEQUENCE</scope>
    <source>
        <strain evidence="3">DP1</strain>
    </source>
</reference>
<dbReference type="PANTHER" id="PTHR12277:SF81">
    <property type="entry name" value="PROTEIN ABHD13"/>
    <property type="match status" value="1"/>
</dbReference>
<dbReference type="GO" id="GO:0016020">
    <property type="term" value="C:membrane"/>
    <property type="evidence" value="ECO:0007669"/>
    <property type="project" value="TreeGrafter"/>
</dbReference>
<evidence type="ECO:0000313" key="3">
    <source>
        <dbReference type="EMBL" id="CAI2380565.1"/>
    </source>
</evidence>
<name>A0AAD1XWV6_EUPCR</name>
<feature type="region of interest" description="Disordered" evidence="1">
    <location>
        <begin position="539"/>
        <end position="574"/>
    </location>
</feature>
<gene>
    <name evidence="3" type="ORF">ECRASSUSDP1_LOCUS22001</name>
</gene>
<keyword evidence="4" id="KW-1185">Reference proteome</keyword>
<dbReference type="InterPro" id="IPR029058">
    <property type="entry name" value="AB_hydrolase_fold"/>
</dbReference>
<feature type="region of interest" description="Disordered" evidence="1">
    <location>
        <begin position="806"/>
        <end position="835"/>
    </location>
</feature>
<protein>
    <recommendedName>
        <fullName evidence="5">Serine aminopeptidase S33 domain-containing protein</fullName>
    </recommendedName>
</protein>
<organism evidence="3 4">
    <name type="scientific">Euplotes crassus</name>
    <dbReference type="NCBI Taxonomy" id="5936"/>
    <lineage>
        <taxon>Eukaryota</taxon>
        <taxon>Sar</taxon>
        <taxon>Alveolata</taxon>
        <taxon>Ciliophora</taxon>
        <taxon>Intramacronucleata</taxon>
        <taxon>Spirotrichea</taxon>
        <taxon>Hypotrichia</taxon>
        <taxon>Euplotida</taxon>
        <taxon>Euplotidae</taxon>
        <taxon>Moneuplotes</taxon>
    </lineage>
</organism>
<evidence type="ECO:0000256" key="2">
    <source>
        <dbReference type="SAM" id="Phobius"/>
    </source>
</evidence>
<dbReference type="SUPFAM" id="SSF53474">
    <property type="entry name" value="alpha/beta-Hydrolases"/>
    <property type="match status" value="1"/>
</dbReference>